<evidence type="ECO:0008006" key="4">
    <source>
        <dbReference type="Google" id="ProtNLM"/>
    </source>
</evidence>
<evidence type="ECO:0000256" key="1">
    <source>
        <dbReference type="SAM" id="MobiDB-lite"/>
    </source>
</evidence>
<evidence type="ECO:0000313" key="3">
    <source>
        <dbReference type="Proteomes" id="UP000002255"/>
    </source>
</evidence>
<sequence>MSKLGADPAALRRLAATFERAGEGLEDDARSLARKIRSTGWDGADARRYMAAWDQEHKPSLISVASVFAGAAKSLRDEAAAQEQASGLGGGSGGGSGGGGHAGGGGGGGGGGGVGIKDPGTDAPHKYKPNSLLDGSDEKRYVYERGWEHTDTNGDGVVDGNDGYTAIDHENHADDEKAARDEKTWRDKIGVDVKLAKVESSGFVGDQAGVGGAFGDESGVHGQGAVNVHAGAGYDASAGVSLTDKGVQAKADVGVQIGVGANASGSVGYGEHVSASGNASAHVGATAEASAGLTAGPGGLSAQVGANAMVGAEASASGKVEVGGVGVGGSVHAYAGAGIHAEASAAFGPDKVGVKIDFGVALGVGAGASIDLSINPQEVVESIGDFASGAVDVAKDVGSFLNPFD</sequence>
<evidence type="ECO:0000313" key="2">
    <source>
        <dbReference type="EMBL" id="ACZ29535.1"/>
    </source>
</evidence>
<dbReference type="RefSeq" id="WP_012877279.1">
    <property type="nucleotide sequence ID" value="NC_013530.1"/>
</dbReference>
<dbReference type="KEGG" id="xce:Xcel_0496"/>
<feature type="compositionally biased region" description="Gly residues" evidence="1">
    <location>
        <begin position="87"/>
        <end position="115"/>
    </location>
</feature>
<keyword evidence="3" id="KW-1185">Reference proteome</keyword>
<dbReference type="HOGENOM" id="CLU_679625_0_0_11"/>
<dbReference type="EMBL" id="CP001821">
    <property type="protein sequence ID" value="ACZ29535.1"/>
    <property type="molecule type" value="Genomic_DNA"/>
</dbReference>
<name>D1BW32_XYLCX</name>
<dbReference type="AlphaFoldDB" id="D1BW32"/>
<reference evidence="3" key="1">
    <citation type="submission" date="2009-11" db="EMBL/GenBank/DDBJ databases">
        <title>The complete chromosome of Xylanimonas cellulosilytica DSM 15894.</title>
        <authorList>
            <consortium name="US DOE Joint Genome Institute (JGI-PGF)"/>
            <person name="Lucas S."/>
            <person name="Copeland A."/>
            <person name="Lapidus A."/>
            <person name="Glavina del Rio T."/>
            <person name="Dalin E."/>
            <person name="Tice H."/>
            <person name="Bruce D."/>
            <person name="Goodwin L."/>
            <person name="Pitluck S."/>
            <person name="Kyrpides N."/>
            <person name="Mavromatis K."/>
            <person name="Ivanova N."/>
            <person name="Mikhailova N."/>
            <person name="Foster B."/>
            <person name="Clum A."/>
            <person name="Brettin T."/>
            <person name="Detter J.C."/>
            <person name="Han C."/>
            <person name="Larimer F."/>
            <person name="Land M."/>
            <person name="Hauser L."/>
            <person name="Markowitz V."/>
            <person name="Cheng J.F."/>
            <person name="Hugenholtz P."/>
            <person name="Woyke T."/>
            <person name="Wu D."/>
            <person name="Gehrich-Schroeter G."/>
            <person name="Schneider S."/>
            <person name="Pukall S.R."/>
            <person name="Klenk H.P."/>
            <person name="Eisen J.A."/>
        </authorList>
    </citation>
    <scope>NUCLEOTIDE SEQUENCE [LARGE SCALE GENOMIC DNA]</scope>
    <source>
        <strain evidence="3">DSM 15894 / CECT 5975 / LMG 20990 / XIL07</strain>
    </source>
</reference>
<dbReference type="Proteomes" id="UP000002255">
    <property type="component" value="Chromosome"/>
</dbReference>
<dbReference type="STRING" id="446471.Xcel_0496"/>
<protein>
    <recommendedName>
        <fullName evidence="4">WXG100 family type VII secretion target</fullName>
    </recommendedName>
</protein>
<accession>D1BW32</accession>
<dbReference type="Gene3D" id="1.10.287.1060">
    <property type="entry name" value="ESAT-6-like"/>
    <property type="match status" value="1"/>
</dbReference>
<gene>
    <name evidence="2" type="ordered locus">Xcel_0496</name>
</gene>
<feature type="region of interest" description="Disordered" evidence="1">
    <location>
        <begin position="80"/>
        <end position="134"/>
    </location>
</feature>
<reference evidence="2 3" key="2">
    <citation type="journal article" date="2010" name="Stand. Genomic Sci.">
        <title>Complete genome sequence of Xylanimonas cellulosilytica type strain (XIL07).</title>
        <authorList>
            <person name="Foster B."/>
            <person name="Pukall R."/>
            <person name="Abt B."/>
            <person name="Nolan M."/>
            <person name="Glavina Del Rio T."/>
            <person name="Chen F."/>
            <person name="Lucas S."/>
            <person name="Tice H."/>
            <person name="Pitluck S."/>
            <person name="Cheng J.-F."/>
            <person name="Chertkov O."/>
            <person name="Brettin T."/>
            <person name="Han C."/>
            <person name="Detter J.C."/>
            <person name="Bruce D."/>
            <person name="Goodwin L."/>
            <person name="Ivanova N."/>
            <person name="Mavromatis K."/>
            <person name="Pati A."/>
            <person name="Mikhailova N."/>
            <person name="Chen A."/>
            <person name="Palaniappan K."/>
            <person name="Land M."/>
            <person name="Hauser L."/>
            <person name="Chang Y.-J."/>
            <person name="Jeffries C.D."/>
            <person name="Chain P."/>
            <person name="Rohde M."/>
            <person name="Goeker M."/>
            <person name="Bristow J."/>
            <person name="Eisen J.A."/>
            <person name="Markowitz V."/>
            <person name="Hugenholtz P."/>
            <person name="Kyrpides N.C."/>
            <person name="Klenk H.-P."/>
            <person name="Lapidus A."/>
        </authorList>
    </citation>
    <scope>NUCLEOTIDE SEQUENCE [LARGE SCALE GENOMIC DNA]</scope>
    <source>
        <strain evidence="3">DSM 15894 / CECT 5975 / LMG 20990 / XIL07</strain>
    </source>
</reference>
<organism evidence="2 3">
    <name type="scientific">Xylanimonas cellulosilytica (strain DSM 15894 / JCM 12276 / CECT 5975 / KCTC 9989 / LMG 20990 / NBRC 107835 / XIL07)</name>
    <dbReference type="NCBI Taxonomy" id="446471"/>
    <lineage>
        <taxon>Bacteria</taxon>
        <taxon>Bacillati</taxon>
        <taxon>Actinomycetota</taxon>
        <taxon>Actinomycetes</taxon>
        <taxon>Micrococcales</taxon>
        <taxon>Promicromonosporaceae</taxon>
        <taxon>Xylanimonas</taxon>
    </lineage>
</organism>
<proteinExistence type="predicted"/>